<reference evidence="1" key="1">
    <citation type="submission" date="2020-03" db="EMBL/GenBank/DDBJ databases">
        <authorList>
            <person name="Weist P."/>
        </authorList>
    </citation>
    <scope>NUCLEOTIDE SEQUENCE</scope>
</reference>
<proteinExistence type="predicted"/>
<sequence>MGGGRDEVVGSILHVSSSQSLEEEEEEGPPCGFLAPCTGRVYYRCACIQAAGRRRPLLDGCAEPVTAHKACAPASTPQPERVTRSCRTHAAATRGPCSLTHLPCGLLTLKGDFPPWLGRYFSAAATTWCKPILSTLQ</sequence>
<accession>A0A9N7V3D9</accession>
<protein>
    <submittedName>
        <fullName evidence="1">Uncharacterized protein</fullName>
    </submittedName>
</protein>
<dbReference type="Proteomes" id="UP001153269">
    <property type="component" value="Unassembled WGS sequence"/>
</dbReference>
<evidence type="ECO:0000313" key="1">
    <source>
        <dbReference type="EMBL" id="CAB1444785.1"/>
    </source>
</evidence>
<gene>
    <name evidence="1" type="ORF">PLEPLA_LOCUS32503</name>
</gene>
<evidence type="ECO:0000313" key="2">
    <source>
        <dbReference type="Proteomes" id="UP001153269"/>
    </source>
</evidence>
<name>A0A9N7V3D9_PLEPL</name>
<organism evidence="1 2">
    <name type="scientific">Pleuronectes platessa</name>
    <name type="common">European plaice</name>
    <dbReference type="NCBI Taxonomy" id="8262"/>
    <lineage>
        <taxon>Eukaryota</taxon>
        <taxon>Metazoa</taxon>
        <taxon>Chordata</taxon>
        <taxon>Craniata</taxon>
        <taxon>Vertebrata</taxon>
        <taxon>Euteleostomi</taxon>
        <taxon>Actinopterygii</taxon>
        <taxon>Neopterygii</taxon>
        <taxon>Teleostei</taxon>
        <taxon>Neoteleostei</taxon>
        <taxon>Acanthomorphata</taxon>
        <taxon>Carangaria</taxon>
        <taxon>Pleuronectiformes</taxon>
        <taxon>Pleuronectoidei</taxon>
        <taxon>Pleuronectidae</taxon>
        <taxon>Pleuronectes</taxon>
    </lineage>
</organism>
<dbReference type="AlphaFoldDB" id="A0A9N7V3D9"/>
<keyword evidence="2" id="KW-1185">Reference proteome</keyword>
<comment type="caution">
    <text evidence="1">The sequence shown here is derived from an EMBL/GenBank/DDBJ whole genome shotgun (WGS) entry which is preliminary data.</text>
</comment>
<dbReference type="EMBL" id="CADEAL010003447">
    <property type="protein sequence ID" value="CAB1444785.1"/>
    <property type="molecule type" value="Genomic_DNA"/>
</dbReference>